<evidence type="ECO:0000256" key="3">
    <source>
        <dbReference type="ARBA" id="ARBA00023002"/>
    </source>
</evidence>
<comment type="similarity">
    <text evidence="5">Belongs to the NtaA/SnaA/DszA monooxygenase family.</text>
</comment>
<sequence length="434" mass="48149">MSERKLCIGLSLATTWLTGNAWRRPESRVEKICQTDFYVDYARRAEAAKLDFLFRPDSLFLNPDTLNQSPGLAGVDPTLLLATLARETSRIGLVTTASTTFNHPYHVARSIQSLHWLSQGRAGWNIVTALDGNENFGMEVMPDADARYDRAMEFTELVQALWQSFPQAARLNDRAQGQYVNSAKIRPVNHQGPCFSVKGPLNVPASDFGRVPFLQAGASDRGRDFAARVADAIFAATPDLEAGAELVTDIRRRARDHGRDARAIRVLPGLSLFLGRTRVEAQALYRDTHADQNPQRKYAFIREALGLDVSELAPDQRLTPAQLPDPQRPVRSRTHADLLRRLIEREQPTVRELLLRPEVAGSAHWLVVGTPDDAVASILERFRAEAADGFVALPGGSDASLYLFLDEVVPKLVEQGVFRRDYAGSTFADHLGIT</sequence>
<dbReference type="NCBIfam" id="TIGR03860">
    <property type="entry name" value="FMN_nitrolo"/>
    <property type="match status" value="1"/>
</dbReference>
<comment type="caution">
    <text evidence="7">The sequence shown here is derived from an EMBL/GenBank/DDBJ whole genome shotgun (WGS) entry which is preliminary data.</text>
</comment>
<dbReference type="EC" id="1.14.-.-" evidence="7"/>
<dbReference type="Pfam" id="PF00296">
    <property type="entry name" value="Bac_luciferase"/>
    <property type="match status" value="1"/>
</dbReference>
<keyword evidence="8" id="KW-1185">Reference proteome</keyword>
<name>A0ABU3W080_9GAMM</name>
<dbReference type="EMBL" id="JAWIIJ010000007">
    <property type="protein sequence ID" value="MDV2079401.1"/>
    <property type="molecule type" value="Genomic_DNA"/>
</dbReference>
<keyword evidence="3 7" id="KW-0560">Oxidoreductase</keyword>
<evidence type="ECO:0000313" key="8">
    <source>
        <dbReference type="Proteomes" id="UP001269819"/>
    </source>
</evidence>
<gene>
    <name evidence="7" type="ORF">RYS15_11940</name>
</gene>
<reference evidence="7 8" key="1">
    <citation type="submission" date="2023-10" db="EMBL/GenBank/DDBJ databases">
        <title>Characteristics and mechanism of a salt-tolerant marine origin heterotrophic nitrifying- aerobic denitrifying bacteria Marinobacter xestospongiae HN1.</title>
        <authorList>
            <person name="Qi R."/>
        </authorList>
    </citation>
    <scope>NUCLEOTIDE SEQUENCE [LARGE SCALE GENOMIC DNA]</scope>
    <source>
        <strain evidence="7 8">HN1</strain>
    </source>
</reference>
<keyword evidence="1" id="KW-0285">Flavoprotein</keyword>
<dbReference type="RefSeq" id="WP_316973960.1">
    <property type="nucleotide sequence ID" value="NZ_JAWIIJ010000007.1"/>
</dbReference>
<keyword evidence="2" id="KW-0288">FMN</keyword>
<dbReference type="InterPro" id="IPR051260">
    <property type="entry name" value="Diverse_substr_monoxygenases"/>
</dbReference>
<dbReference type="PIRSF" id="PIRSF000337">
    <property type="entry name" value="NTA_MOA"/>
    <property type="match status" value="1"/>
</dbReference>
<keyword evidence="4 7" id="KW-0503">Monooxygenase</keyword>
<evidence type="ECO:0000256" key="1">
    <source>
        <dbReference type="ARBA" id="ARBA00022630"/>
    </source>
</evidence>
<dbReference type="Proteomes" id="UP001269819">
    <property type="component" value="Unassembled WGS sequence"/>
</dbReference>
<dbReference type="PANTHER" id="PTHR30011">
    <property type="entry name" value="ALKANESULFONATE MONOOXYGENASE-RELATED"/>
    <property type="match status" value="1"/>
</dbReference>
<dbReference type="GO" id="GO:0004497">
    <property type="term" value="F:monooxygenase activity"/>
    <property type="evidence" value="ECO:0007669"/>
    <property type="project" value="UniProtKB-KW"/>
</dbReference>
<protein>
    <submittedName>
        <fullName evidence="7">NtaA/DmoA family FMN-dependent monooxygenase</fullName>
        <ecNumber evidence="7">1.14.-.-</ecNumber>
    </submittedName>
</protein>
<feature type="domain" description="Luciferase-like" evidence="6">
    <location>
        <begin position="38"/>
        <end position="381"/>
    </location>
</feature>
<evidence type="ECO:0000256" key="2">
    <source>
        <dbReference type="ARBA" id="ARBA00022643"/>
    </source>
</evidence>
<dbReference type="InterPro" id="IPR016215">
    <property type="entry name" value="NTA_MOA"/>
</dbReference>
<dbReference type="Gene3D" id="3.20.20.30">
    <property type="entry name" value="Luciferase-like domain"/>
    <property type="match status" value="1"/>
</dbReference>
<evidence type="ECO:0000256" key="4">
    <source>
        <dbReference type="ARBA" id="ARBA00023033"/>
    </source>
</evidence>
<dbReference type="SUPFAM" id="SSF51679">
    <property type="entry name" value="Bacterial luciferase-like"/>
    <property type="match status" value="1"/>
</dbReference>
<accession>A0ABU3W080</accession>
<organism evidence="7 8">
    <name type="scientific">Marinobacter xestospongiae</name>
    <dbReference type="NCBI Taxonomy" id="994319"/>
    <lineage>
        <taxon>Bacteria</taxon>
        <taxon>Pseudomonadati</taxon>
        <taxon>Pseudomonadota</taxon>
        <taxon>Gammaproteobacteria</taxon>
        <taxon>Pseudomonadales</taxon>
        <taxon>Marinobacteraceae</taxon>
        <taxon>Marinobacter</taxon>
    </lineage>
</organism>
<evidence type="ECO:0000256" key="5">
    <source>
        <dbReference type="ARBA" id="ARBA00033748"/>
    </source>
</evidence>
<dbReference type="PANTHER" id="PTHR30011:SF16">
    <property type="entry name" value="C2H2 FINGER DOMAIN TRANSCRIPTION FACTOR (EUROFUNG)-RELATED"/>
    <property type="match status" value="1"/>
</dbReference>
<dbReference type="InterPro" id="IPR036661">
    <property type="entry name" value="Luciferase-like_sf"/>
</dbReference>
<dbReference type="InterPro" id="IPR011251">
    <property type="entry name" value="Luciferase-like_dom"/>
</dbReference>
<evidence type="ECO:0000259" key="6">
    <source>
        <dbReference type="Pfam" id="PF00296"/>
    </source>
</evidence>
<evidence type="ECO:0000313" key="7">
    <source>
        <dbReference type="EMBL" id="MDV2079401.1"/>
    </source>
</evidence>
<proteinExistence type="inferred from homology"/>